<dbReference type="Pfam" id="PF19050">
    <property type="entry name" value="PhoD_2"/>
    <property type="match status" value="2"/>
</dbReference>
<dbReference type="InterPro" id="IPR043904">
    <property type="entry name" value="PhoD_2-like"/>
</dbReference>
<feature type="compositionally biased region" description="Low complexity" evidence="1">
    <location>
        <begin position="39"/>
        <end position="54"/>
    </location>
</feature>
<feature type="compositionally biased region" description="Polar residues" evidence="1">
    <location>
        <begin position="516"/>
        <end position="534"/>
    </location>
</feature>
<reference evidence="3" key="1">
    <citation type="submission" date="2021-03" db="EMBL/GenBank/DDBJ databases">
        <title>Comparative genomics and phylogenomic investigation of the class Geoglossomycetes provide insights into ecological specialization and systematics.</title>
        <authorList>
            <person name="Melie T."/>
            <person name="Pirro S."/>
            <person name="Miller A.N."/>
            <person name="Quandt A."/>
        </authorList>
    </citation>
    <scope>NUCLEOTIDE SEQUENCE</scope>
    <source>
        <strain evidence="3">GBOQ0MN5Z8</strain>
    </source>
</reference>
<feature type="compositionally biased region" description="Low complexity" evidence="1">
    <location>
        <begin position="420"/>
        <end position="439"/>
    </location>
</feature>
<evidence type="ECO:0000313" key="4">
    <source>
        <dbReference type="Proteomes" id="UP000698800"/>
    </source>
</evidence>
<dbReference type="SUPFAM" id="SSF56300">
    <property type="entry name" value="Metallo-dependent phosphatases"/>
    <property type="match status" value="1"/>
</dbReference>
<dbReference type="PANTHER" id="PTHR46689:SF1">
    <property type="entry name" value="PHOD-LIKE PHOSPHATASE DOMAIN-CONTAINING PROTEIN"/>
    <property type="match status" value="1"/>
</dbReference>
<dbReference type="Proteomes" id="UP000698800">
    <property type="component" value="Unassembled WGS sequence"/>
</dbReference>
<feature type="region of interest" description="Disordered" evidence="1">
    <location>
        <begin position="1453"/>
        <end position="1527"/>
    </location>
</feature>
<dbReference type="GO" id="GO:0016020">
    <property type="term" value="C:membrane"/>
    <property type="evidence" value="ECO:0007669"/>
    <property type="project" value="TreeGrafter"/>
</dbReference>
<evidence type="ECO:0000256" key="1">
    <source>
        <dbReference type="SAM" id="MobiDB-lite"/>
    </source>
</evidence>
<organism evidence="3 4">
    <name type="scientific">Glutinoglossum americanum</name>
    <dbReference type="NCBI Taxonomy" id="1670608"/>
    <lineage>
        <taxon>Eukaryota</taxon>
        <taxon>Fungi</taxon>
        <taxon>Dikarya</taxon>
        <taxon>Ascomycota</taxon>
        <taxon>Pezizomycotina</taxon>
        <taxon>Geoglossomycetes</taxon>
        <taxon>Geoglossales</taxon>
        <taxon>Geoglossaceae</taxon>
        <taxon>Glutinoglossum</taxon>
    </lineage>
</organism>
<sequence length="1600" mass="176689">MERRTSSRRAAQSPLEPPADYPQGLLQPSPLEGPDPSISTVSPFESPSTPSFPVQGGLAPRPPSFTYNGGNPVPQRRPVTRGKDPAVPPNPQRRPTNRWEDHPSSNNSQERPAIRGKDLTALSNSNGHPIARGKDTGPLFDPQERLASQERDLVTLPGPQRRPSTKEKDPIFSTDPQRRPSTKGKDPVTSTDPQRRPSAKGKGSSDPHRRPSTSRGDRSIYDKPLPDPPPEAPDAPRAPPPVSYRGPRVNGGPPIAHQRNPKSFAERVQGSRSNRSALSGSYEPAQHLDRQGSVRRHKSDGKSAATMPQSPQAQTEGRRPSSSANPSSTHHRSGSRTTSSQDPTTATLPPARPETRKASVASNNSVQQPIDWAPNSSPLQKLESTLIDISREEKRADREESQILEREARGGRGGRRVSQGGTSAVPAAGAGPSSLAEAGLVRSLSSKQKERLQQSATVGSRKDRSRSRSPKPDTGRGFEYQEQQYVRDPTLVSTESGAPARNSSFRDRSAAKRTDNITSSTGGVARSSNSTSQGGRHHSRHQSLSVPHTRQHAEYHSNRAQGPLVYDATGARDDEAPKHFQSGDSARPSIVNTGAGSKNIPSAQKPGSQKAQEILGLHDERGKYRFLDAFHHGLRDGTRSGSPELPHAAPAGLTEWKQAGTASLSATEFLLDPEPAPIDKAWWEGGSTGKKRSSTGGRRNIPSASNWTDGINESENIDGMSSPTQPHEDHKIANDLHEIERRIDPVVPPARHLIGFEGTSKSNAKVQRRSKFNLQYQRVYSTRTYLTSSNIPVFPSHSFFSDSLLADYKISNALHFHKKLTHSMRSIRVREAPAPTTFRPPLFLKCGPLLRYRGMRFEPKSQKPQRNGIKEATYREIWTGSVMIVTADDNSSYETPPILRLFYQPVDLVPPPPTQLDGDSGELAPEYVDPIAGLPKVSRTGETLYVKPVEQLPEEKDLSALEDENGLYTGRKNVADLDGLGDSKAPLAGKRKLLDGERVGRYKEVKGIRLLAELGVTFWRFNIEVELAEKQSRIAYRINRGPAIGFWVPGTGQTMNIMFHSCNGFSVGVTNRDQFSGPDPLWRDVLNTHQTKPFHVMIGGGDQIYNDSVMRQTAEFQEWLEIKNPLHKHSAAFTVGMRKELETFYLERYSMWFSQGLFGLVNSQIPMVNIWDDHDIIDGYGSYPHHFMSSPVFSGLGAVAFKYYMLFQHQSVVDEGEEHEPSWTLGAAPGPYINELSRSVFMFLGRKVAFVGLTSRLLDPVKALGRAGLFSGFINKFDGGVEILDDLDDHWTAKNHKDERNWLIQELQQLAADKSVRVTILGGDVHLAAVGRFYSNPNLGIPKDCDHRYMPNIISSAIVNGPPTEIMSDILNKRNKVHHLDEDTDEDMIPIFTHDVDNKPRNNKRLLPRRNWCSISPYEPGNTPPPTPEQDTRQEALPQMGIKLARTLSLSRENPLPNIFRRNSRRGQHKDGEGANNHRTTESADAIPIRPSTGSGGYFPRQHPTSPSADTPAVVQGTDRPNGGLKRTLTKARGAVKGATISLDDGLDVILNCEVSQKDPAGITSPYRLLVPALYYQGEGDINDSNFKGRRWSSWGRWRT</sequence>
<feature type="compositionally biased region" description="Polar residues" evidence="1">
    <location>
        <begin position="360"/>
        <end position="383"/>
    </location>
</feature>
<feature type="domain" description="PhoD-like phosphatase" evidence="2">
    <location>
        <begin position="1261"/>
        <end position="1423"/>
    </location>
</feature>
<feature type="region of interest" description="Disordered" evidence="1">
    <location>
        <begin position="1"/>
        <end position="560"/>
    </location>
</feature>
<dbReference type="CDD" id="cd07389">
    <property type="entry name" value="MPP_PhoD"/>
    <property type="match status" value="1"/>
</dbReference>
<feature type="compositionally biased region" description="Polar residues" evidence="1">
    <location>
        <begin position="590"/>
        <end position="608"/>
    </location>
</feature>
<dbReference type="InterPro" id="IPR018946">
    <property type="entry name" value="PhoD-like_MPP"/>
</dbReference>
<feature type="region of interest" description="Disordered" evidence="1">
    <location>
        <begin position="1412"/>
        <end position="1433"/>
    </location>
</feature>
<dbReference type="InterPro" id="IPR029052">
    <property type="entry name" value="Metallo-depent_PP-like"/>
</dbReference>
<comment type="caution">
    <text evidence="3">The sequence shown here is derived from an EMBL/GenBank/DDBJ whole genome shotgun (WGS) entry which is preliminary data.</text>
</comment>
<feature type="compositionally biased region" description="Polar residues" evidence="1">
    <location>
        <begin position="702"/>
        <end position="711"/>
    </location>
</feature>
<feature type="compositionally biased region" description="Basic and acidic residues" evidence="1">
    <location>
        <begin position="203"/>
        <end position="225"/>
    </location>
</feature>
<feature type="compositionally biased region" description="Basic and acidic residues" evidence="1">
    <location>
        <begin position="504"/>
        <end position="515"/>
    </location>
</feature>
<feature type="domain" description="PhoD-like phosphatase" evidence="2">
    <location>
        <begin position="1055"/>
        <end position="1214"/>
    </location>
</feature>
<name>A0A9P8I901_9PEZI</name>
<evidence type="ECO:0000259" key="2">
    <source>
        <dbReference type="Pfam" id="PF19050"/>
    </source>
</evidence>
<feature type="compositionally biased region" description="Basic and acidic residues" evidence="1">
    <location>
        <begin position="142"/>
        <end position="153"/>
    </location>
</feature>
<feature type="compositionally biased region" description="Polar residues" evidence="1">
    <location>
        <begin position="270"/>
        <end position="279"/>
    </location>
</feature>
<proteinExistence type="predicted"/>
<keyword evidence="4" id="KW-1185">Reference proteome</keyword>
<dbReference type="EMBL" id="JAGHQL010000040">
    <property type="protein sequence ID" value="KAH0543084.1"/>
    <property type="molecule type" value="Genomic_DNA"/>
</dbReference>
<dbReference type="PANTHER" id="PTHR46689">
    <property type="entry name" value="MEMBRANE PROTEIN, PUTATIVE-RELATED"/>
    <property type="match status" value="1"/>
</dbReference>
<dbReference type="Gene3D" id="3.60.21.70">
    <property type="entry name" value="PhoD-like phosphatase"/>
    <property type="match status" value="1"/>
</dbReference>
<gene>
    <name evidence="3" type="ORF">FGG08_002598</name>
</gene>
<feature type="compositionally biased region" description="Pro residues" evidence="1">
    <location>
        <begin position="226"/>
        <end position="242"/>
    </location>
</feature>
<evidence type="ECO:0000313" key="3">
    <source>
        <dbReference type="EMBL" id="KAH0543084.1"/>
    </source>
</evidence>
<accession>A0A9P8I901</accession>
<dbReference type="OrthoDB" id="9999821at2759"/>
<protein>
    <recommendedName>
        <fullName evidence="2">PhoD-like phosphatase domain-containing protein</fullName>
    </recommendedName>
</protein>
<dbReference type="InterPro" id="IPR038607">
    <property type="entry name" value="PhoD-like_sf"/>
</dbReference>
<feature type="region of interest" description="Disordered" evidence="1">
    <location>
        <begin position="677"/>
        <end position="711"/>
    </location>
</feature>
<feature type="compositionally biased region" description="Polar residues" evidence="1">
    <location>
        <begin position="306"/>
        <end position="326"/>
    </location>
</feature>
<feature type="compositionally biased region" description="Basic and acidic residues" evidence="1">
    <location>
        <begin position="389"/>
        <end position="410"/>
    </location>
</feature>
<feature type="region of interest" description="Disordered" evidence="1">
    <location>
        <begin position="574"/>
        <end position="608"/>
    </location>
</feature>